<dbReference type="NCBIfam" id="TIGR00004">
    <property type="entry name" value="Rid family detoxifying hydrolase"/>
    <property type="match status" value="1"/>
</dbReference>
<dbReference type="GO" id="GO:0005739">
    <property type="term" value="C:mitochondrion"/>
    <property type="evidence" value="ECO:0007669"/>
    <property type="project" value="TreeGrafter"/>
</dbReference>
<keyword evidence="3" id="KW-1185">Reference proteome</keyword>
<comment type="similarity">
    <text evidence="1">Belongs to the RutC family.</text>
</comment>
<dbReference type="PANTHER" id="PTHR11803">
    <property type="entry name" value="2-IMINOBUTANOATE/2-IMINOPROPANOATE DEAMINASE RIDA"/>
    <property type="match status" value="1"/>
</dbReference>
<comment type="caution">
    <text evidence="2">The sequence shown here is derived from an EMBL/GenBank/DDBJ whole genome shotgun (WGS) entry which is preliminary data.</text>
</comment>
<reference evidence="2" key="1">
    <citation type="submission" date="2020-02" db="EMBL/GenBank/DDBJ databases">
        <authorList>
            <person name="Palmer J.M."/>
        </authorList>
    </citation>
    <scope>NUCLEOTIDE SEQUENCE</scope>
    <source>
        <strain evidence="2">EPUS1.4</strain>
        <tissue evidence="2">Thallus</tissue>
    </source>
</reference>
<evidence type="ECO:0000313" key="2">
    <source>
        <dbReference type="EMBL" id="KAF7513862.1"/>
    </source>
</evidence>
<dbReference type="PANTHER" id="PTHR11803:SF42">
    <property type="entry name" value="MMF1"/>
    <property type="match status" value="1"/>
</dbReference>
<dbReference type="OrthoDB" id="309640at2759"/>
<organism evidence="2 3">
    <name type="scientific">Endocarpon pusillum</name>
    <dbReference type="NCBI Taxonomy" id="364733"/>
    <lineage>
        <taxon>Eukaryota</taxon>
        <taxon>Fungi</taxon>
        <taxon>Dikarya</taxon>
        <taxon>Ascomycota</taxon>
        <taxon>Pezizomycotina</taxon>
        <taxon>Eurotiomycetes</taxon>
        <taxon>Chaetothyriomycetidae</taxon>
        <taxon>Verrucariales</taxon>
        <taxon>Verrucariaceae</taxon>
        <taxon>Endocarpon</taxon>
    </lineage>
</organism>
<dbReference type="EMBL" id="JAACFV010000003">
    <property type="protein sequence ID" value="KAF7513862.1"/>
    <property type="molecule type" value="Genomic_DNA"/>
</dbReference>
<dbReference type="InterPro" id="IPR006175">
    <property type="entry name" value="YjgF/YER057c/UK114"/>
</dbReference>
<dbReference type="FunFam" id="3.30.1330.40:FF:000001">
    <property type="entry name" value="L-PSP family endoribonuclease"/>
    <property type="match status" value="1"/>
</dbReference>
<proteinExistence type="inferred from homology"/>
<evidence type="ECO:0000313" key="3">
    <source>
        <dbReference type="Proteomes" id="UP000606974"/>
    </source>
</evidence>
<evidence type="ECO:0000256" key="1">
    <source>
        <dbReference type="ARBA" id="ARBA00010552"/>
    </source>
</evidence>
<dbReference type="GO" id="GO:0019239">
    <property type="term" value="F:deaminase activity"/>
    <property type="evidence" value="ECO:0007669"/>
    <property type="project" value="TreeGrafter"/>
</dbReference>
<dbReference type="GO" id="GO:0005829">
    <property type="term" value="C:cytosol"/>
    <property type="evidence" value="ECO:0007669"/>
    <property type="project" value="TreeGrafter"/>
</dbReference>
<name>A0A8H7AVU7_9EURO</name>
<sequence length="135" mass="14333">MAPRSVIVSEQAPSSPLFSQAIVCNGMIYVSGNIGMDKNAGKLVQGSVGDRTRQALTNMKAVLEAGGSSLQNIVKCNIYLTDMANYAAVNSVYLEMMPEPKPARTCIGVGELPMRTDVEIECIAHLNVAGCPSKL</sequence>
<dbReference type="Pfam" id="PF01042">
    <property type="entry name" value="Ribonuc_L-PSP"/>
    <property type="match status" value="1"/>
</dbReference>
<dbReference type="SUPFAM" id="SSF55298">
    <property type="entry name" value="YjgF-like"/>
    <property type="match status" value="1"/>
</dbReference>
<protein>
    <submittedName>
        <fullName evidence="2">Uncharacterized protein</fullName>
    </submittedName>
</protein>
<dbReference type="InterPro" id="IPR035959">
    <property type="entry name" value="RutC-like_sf"/>
</dbReference>
<dbReference type="Proteomes" id="UP000606974">
    <property type="component" value="Unassembled WGS sequence"/>
</dbReference>
<dbReference type="InterPro" id="IPR006056">
    <property type="entry name" value="RidA"/>
</dbReference>
<gene>
    <name evidence="2" type="ORF">GJ744_006476</name>
</gene>
<dbReference type="Gene3D" id="3.30.1330.40">
    <property type="entry name" value="RutC-like"/>
    <property type="match status" value="1"/>
</dbReference>
<dbReference type="CDD" id="cd00448">
    <property type="entry name" value="YjgF_YER057c_UK114_family"/>
    <property type="match status" value="1"/>
</dbReference>
<dbReference type="AlphaFoldDB" id="A0A8H7AVU7"/>
<accession>A0A8H7AVU7</accession>